<dbReference type="InterPro" id="IPR023606">
    <property type="entry name" value="CoA-Trfase_III_dom_1_sf"/>
</dbReference>
<dbReference type="EMBL" id="BLAF01000054">
    <property type="protein sequence ID" value="GES24615.1"/>
    <property type="molecule type" value="Genomic_DNA"/>
</dbReference>
<accession>A0A5M3XTP7</accession>
<dbReference type="Pfam" id="PF02515">
    <property type="entry name" value="CoA_transf_3"/>
    <property type="match status" value="1"/>
</dbReference>
<dbReference type="PANTHER" id="PTHR48228">
    <property type="entry name" value="SUCCINYL-COA--D-CITRAMALATE COA-TRANSFERASE"/>
    <property type="match status" value="1"/>
</dbReference>
<dbReference type="Proteomes" id="UP000377595">
    <property type="component" value="Unassembled WGS sequence"/>
</dbReference>
<dbReference type="Gene3D" id="3.40.50.10540">
    <property type="entry name" value="Crotonobetainyl-coa:carnitine coa-transferase, domain 1"/>
    <property type="match status" value="1"/>
</dbReference>
<sequence length="395" mass="42253">MVELTSYVAAPLCGLVLRQLGADVVRVEPIGGAPDRSRMPRGRQGASLYWAGLNGGKRDLAVDLRRAEGRELVADLICAAGPEADPGGGVVISNNTRYEDLGFENLQARRSDLVHVLLTGTRDGRNAVDYLVQASTGFPTITGPGSGGTPVNSVVPAWDIAAGLYLAVGLLAAVHERRETRRGQQVEVALEDVAFAAAGAVGYLAEAQLYGIGRGPSGNEVYGTYGRDFVSSDGTRFMLVVLTLGHWRRLLEATELTDAIKAVEKAVQANLDDETQRYRYRAVISGLLETWFERRTWNEIDRILAPTGVLMSAYRTFNDLAADDAAVLRQNPLFQEIEQPGAGHYLAPGSPLVMGGRQFGPAPAPVVGADTDEVLTGLGIDPDRIARLRADGCVA</sequence>
<dbReference type="Gene3D" id="3.30.1540.10">
    <property type="entry name" value="formyl-coa transferase, domain 3"/>
    <property type="match status" value="1"/>
</dbReference>
<dbReference type="AlphaFoldDB" id="A0A5M3XTP7"/>
<gene>
    <name evidence="1" type="ORF">Aple_075140</name>
</gene>
<evidence type="ECO:0000313" key="1">
    <source>
        <dbReference type="EMBL" id="GES24615.1"/>
    </source>
</evidence>
<keyword evidence="2" id="KW-1185">Reference proteome</keyword>
<name>A0A5M3XTP7_9ACTN</name>
<reference evidence="1 2" key="1">
    <citation type="submission" date="2019-10" db="EMBL/GenBank/DDBJ databases">
        <title>Whole genome shotgun sequence of Acrocarpospora pleiomorpha NBRC 16267.</title>
        <authorList>
            <person name="Ichikawa N."/>
            <person name="Kimura A."/>
            <person name="Kitahashi Y."/>
            <person name="Komaki H."/>
            <person name="Oguchi A."/>
        </authorList>
    </citation>
    <scope>NUCLEOTIDE SEQUENCE [LARGE SCALE GENOMIC DNA]</scope>
    <source>
        <strain evidence="1 2">NBRC 16267</strain>
    </source>
</reference>
<dbReference type="InterPro" id="IPR003673">
    <property type="entry name" value="CoA-Trfase_fam_III"/>
</dbReference>
<proteinExistence type="predicted"/>
<dbReference type="InterPro" id="IPR050509">
    <property type="entry name" value="CoA-transferase_III"/>
</dbReference>
<dbReference type="SUPFAM" id="SSF89796">
    <property type="entry name" value="CoA-transferase family III (CaiB/BaiF)"/>
    <property type="match status" value="1"/>
</dbReference>
<dbReference type="InterPro" id="IPR044855">
    <property type="entry name" value="CoA-Trfase_III_dom3_sf"/>
</dbReference>
<comment type="caution">
    <text evidence="1">The sequence shown here is derived from an EMBL/GenBank/DDBJ whole genome shotgun (WGS) entry which is preliminary data.</text>
</comment>
<dbReference type="PANTHER" id="PTHR48228:SF5">
    <property type="entry name" value="ALPHA-METHYLACYL-COA RACEMASE"/>
    <property type="match status" value="1"/>
</dbReference>
<organism evidence="1 2">
    <name type="scientific">Acrocarpospora pleiomorpha</name>
    <dbReference type="NCBI Taxonomy" id="90975"/>
    <lineage>
        <taxon>Bacteria</taxon>
        <taxon>Bacillati</taxon>
        <taxon>Actinomycetota</taxon>
        <taxon>Actinomycetes</taxon>
        <taxon>Streptosporangiales</taxon>
        <taxon>Streptosporangiaceae</taxon>
        <taxon>Acrocarpospora</taxon>
    </lineage>
</organism>
<evidence type="ECO:0000313" key="2">
    <source>
        <dbReference type="Proteomes" id="UP000377595"/>
    </source>
</evidence>
<protein>
    <submittedName>
        <fullName evidence="1">Dehydratase</fullName>
    </submittedName>
</protein>
<dbReference type="GO" id="GO:0003824">
    <property type="term" value="F:catalytic activity"/>
    <property type="evidence" value="ECO:0007669"/>
    <property type="project" value="InterPro"/>
</dbReference>